<proteinExistence type="predicted"/>
<evidence type="ECO:0000259" key="1">
    <source>
        <dbReference type="Pfam" id="PF01592"/>
    </source>
</evidence>
<dbReference type="Pfam" id="PF01592">
    <property type="entry name" value="NifU_N"/>
    <property type="match status" value="1"/>
</dbReference>
<dbReference type="CDD" id="cd06664">
    <property type="entry name" value="IscU_like"/>
    <property type="match status" value="1"/>
</dbReference>
<dbReference type="Gene3D" id="3.90.1010.10">
    <property type="match status" value="1"/>
</dbReference>
<dbReference type="NCBIfam" id="TIGR01994">
    <property type="entry name" value="SUF_scaf_2"/>
    <property type="match status" value="1"/>
</dbReference>
<keyword evidence="3" id="KW-1185">Reference proteome</keyword>
<dbReference type="PANTHER" id="PTHR10093">
    <property type="entry name" value="IRON-SULFUR CLUSTER ASSEMBLY ENZYME NIFU HOMOLOG"/>
    <property type="match status" value="1"/>
</dbReference>
<evidence type="ECO:0000313" key="2">
    <source>
        <dbReference type="EMBL" id="MEJ1091723.1"/>
    </source>
</evidence>
<name>A0ABU8LK61_9MICO</name>
<dbReference type="SUPFAM" id="SSF82649">
    <property type="entry name" value="SufE/NifU"/>
    <property type="match status" value="1"/>
</dbReference>
<gene>
    <name evidence="2" type="ORF">WDU93_08435</name>
</gene>
<accession>A0ABU8LK61</accession>
<evidence type="ECO:0000313" key="3">
    <source>
        <dbReference type="Proteomes" id="UP001366085"/>
    </source>
</evidence>
<dbReference type="Proteomes" id="UP001366085">
    <property type="component" value="Unassembled WGS sequence"/>
</dbReference>
<feature type="domain" description="NIF system FeS cluster assembly NifU N-terminal" evidence="1">
    <location>
        <begin position="10"/>
        <end position="131"/>
    </location>
</feature>
<reference evidence="2 3" key="1">
    <citation type="submission" date="2024-02" db="EMBL/GenBank/DDBJ databases">
        <authorList>
            <person name="Saticioglu I.B."/>
        </authorList>
    </citation>
    <scope>NUCLEOTIDE SEQUENCE [LARGE SCALE GENOMIC DNA]</scope>
    <source>
        <strain evidence="2 3">Mu-43</strain>
    </source>
</reference>
<protein>
    <submittedName>
        <fullName evidence="2">SUF system NifU family Fe-S cluster assembly protein</fullName>
    </submittedName>
</protein>
<dbReference type="InterPro" id="IPR002871">
    <property type="entry name" value="NIF_FeS_clus_asmbl_NifU_N"/>
</dbReference>
<sequence>MTSSDLQGLYQELILDHSRSPHGYGLRGEVAAQSHQVNPTCGDEITLQVHRAADGTLEAVTWEGHGCAISQASASLFAELVEGMPLSEVERRIAVFREAMRSRGKIEPDPELLGDAAALGGVSKYVARVKCAMLAWVAAEDALRKLDS</sequence>
<dbReference type="RefSeq" id="WP_337319505.1">
    <property type="nucleotide sequence ID" value="NZ_JBBDGN010000007.1"/>
</dbReference>
<dbReference type="EMBL" id="JBBDGN010000007">
    <property type="protein sequence ID" value="MEJ1091723.1"/>
    <property type="molecule type" value="Genomic_DNA"/>
</dbReference>
<comment type="caution">
    <text evidence="2">The sequence shown here is derived from an EMBL/GenBank/DDBJ whole genome shotgun (WGS) entry which is preliminary data.</text>
</comment>
<organism evidence="2 3">
    <name type="scientific">Microbacterium istanbulense</name>
    <dbReference type="NCBI Taxonomy" id="3122049"/>
    <lineage>
        <taxon>Bacteria</taxon>
        <taxon>Bacillati</taxon>
        <taxon>Actinomycetota</taxon>
        <taxon>Actinomycetes</taxon>
        <taxon>Micrococcales</taxon>
        <taxon>Microbacteriaceae</taxon>
        <taxon>Microbacterium</taxon>
    </lineage>
</organism>